<reference evidence="1 2" key="1">
    <citation type="journal article" date="2017" name="BMC Genomics">
        <title>Comparative genomic and phylogenomic analyses of the Bifidobacteriaceae family.</title>
        <authorList>
            <person name="Lugli G.A."/>
            <person name="Milani C."/>
            <person name="Turroni F."/>
            <person name="Duranti S."/>
            <person name="Mancabelli L."/>
            <person name="Mangifesta M."/>
            <person name="Ferrario C."/>
            <person name="Modesto M."/>
            <person name="Mattarelli P."/>
            <person name="Jiri K."/>
            <person name="van Sinderen D."/>
            <person name="Ventura M."/>
        </authorList>
    </citation>
    <scope>NUCLEOTIDE SEQUENCE [LARGE SCALE GENOMIC DNA]</scope>
    <source>
        <strain evidence="1 2">DSM 22924</strain>
    </source>
</reference>
<protein>
    <submittedName>
        <fullName evidence="1">Uncharacterized protein</fullName>
    </submittedName>
</protein>
<accession>A0A261ESZ0</accession>
<evidence type="ECO:0000313" key="1">
    <source>
        <dbReference type="EMBL" id="OZG49977.1"/>
    </source>
</evidence>
<sequence length="79" mass="8985">MKFSWVTSNDGYNIPYCDLGPRFRALPGIANLFTLTTIDTNRSVSHHYALPSTVIDYIRFNYALSYLMRVGASKTQMAM</sequence>
<organism evidence="1 2">
    <name type="scientific">Bombiscardovia coagulans</name>
    <dbReference type="NCBI Taxonomy" id="686666"/>
    <lineage>
        <taxon>Bacteria</taxon>
        <taxon>Bacillati</taxon>
        <taxon>Actinomycetota</taxon>
        <taxon>Actinomycetes</taxon>
        <taxon>Bifidobacteriales</taxon>
        <taxon>Bifidobacteriaceae</taxon>
        <taxon>Bombiscardovia</taxon>
    </lineage>
</organism>
<gene>
    <name evidence="1" type="ORF">BOCO_0494</name>
</gene>
<proteinExistence type="predicted"/>
<dbReference type="AlphaFoldDB" id="A0A261ESZ0"/>
<evidence type="ECO:0000313" key="2">
    <source>
        <dbReference type="Proteomes" id="UP000216004"/>
    </source>
</evidence>
<dbReference type="EMBL" id="MWWS01000004">
    <property type="protein sequence ID" value="OZG49977.1"/>
    <property type="molecule type" value="Genomic_DNA"/>
</dbReference>
<comment type="caution">
    <text evidence="1">The sequence shown here is derived from an EMBL/GenBank/DDBJ whole genome shotgun (WGS) entry which is preliminary data.</text>
</comment>
<name>A0A261ESZ0_9BIFI</name>
<keyword evidence="2" id="KW-1185">Reference proteome</keyword>
<dbReference type="Proteomes" id="UP000216004">
    <property type="component" value="Unassembled WGS sequence"/>
</dbReference>